<dbReference type="PANTHER" id="PTHR47816:SF4">
    <property type="entry name" value="RIBOSOMAL RNA SMALL SUBUNIT METHYLTRANSFERASE C"/>
    <property type="match status" value="1"/>
</dbReference>
<evidence type="ECO:0000313" key="6">
    <source>
        <dbReference type="EMBL" id="GCE04740.1"/>
    </source>
</evidence>
<protein>
    <submittedName>
        <fullName evidence="6">rRNA (Guanine-N2)-methyltransferase</fullName>
    </submittedName>
</protein>
<evidence type="ECO:0000259" key="5">
    <source>
        <dbReference type="Pfam" id="PF05175"/>
    </source>
</evidence>
<dbReference type="EMBL" id="BIFQ01000001">
    <property type="protein sequence ID" value="GCE04740.1"/>
    <property type="molecule type" value="Genomic_DNA"/>
</dbReference>
<dbReference type="InterPro" id="IPR029063">
    <property type="entry name" value="SAM-dependent_MTases_sf"/>
</dbReference>
<name>A0A401ZCX2_9CHLR</name>
<comment type="caution">
    <text evidence="6">The sequence shown here is derived from an EMBL/GenBank/DDBJ whole genome shotgun (WGS) entry which is preliminary data.</text>
</comment>
<dbReference type="GO" id="GO:0032259">
    <property type="term" value="P:methylation"/>
    <property type="evidence" value="ECO:0007669"/>
    <property type="project" value="UniProtKB-KW"/>
</dbReference>
<dbReference type="GO" id="GO:0008170">
    <property type="term" value="F:N-methyltransferase activity"/>
    <property type="evidence" value="ECO:0007669"/>
    <property type="project" value="UniProtKB-ARBA"/>
</dbReference>
<gene>
    <name evidence="6" type="ORF">KDAU_20690</name>
</gene>
<reference evidence="7" key="1">
    <citation type="submission" date="2018-12" db="EMBL/GenBank/DDBJ databases">
        <title>Tengunoibacter tsumagoiensis gen. nov., sp. nov., Dictyobacter kobayashii sp. nov., D. alpinus sp. nov., and D. joshuensis sp. nov. and description of Dictyobacteraceae fam. nov. within the order Ktedonobacterales isolated from Tengu-no-mugimeshi.</title>
        <authorList>
            <person name="Wang C.M."/>
            <person name="Zheng Y."/>
            <person name="Sakai Y."/>
            <person name="Toyoda A."/>
            <person name="Minakuchi Y."/>
            <person name="Abe K."/>
            <person name="Yokota A."/>
            <person name="Yabe S."/>
        </authorList>
    </citation>
    <scope>NUCLEOTIDE SEQUENCE [LARGE SCALE GENOMIC DNA]</scope>
    <source>
        <strain evidence="7">S-27</strain>
    </source>
</reference>
<dbReference type="GO" id="GO:0003676">
    <property type="term" value="F:nucleic acid binding"/>
    <property type="evidence" value="ECO:0007669"/>
    <property type="project" value="InterPro"/>
</dbReference>
<evidence type="ECO:0000256" key="1">
    <source>
        <dbReference type="ARBA" id="ARBA00022490"/>
    </source>
</evidence>
<evidence type="ECO:0000313" key="7">
    <source>
        <dbReference type="Proteomes" id="UP000287224"/>
    </source>
</evidence>
<dbReference type="Gene3D" id="3.40.50.150">
    <property type="entry name" value="Vaccinia Virus protein VP39"/>
    <property type="match status" value="2"/>
</dbReference>
<dbReference type="AlphaFoldDB" id="A0A401ZCX2"/>
<proteinExistence type="predicted"/>
<dbReference type="InterPro" id="IPR046977">
    <property type="entry name" value="RsmC/RlmG"/>
</dbReference>
<dbReference type="PANTHER" id="PTHR47816">
    <property type="entry name" value="RIBOSOMAL RNA SMALL SUBUNIT METHYLTRANSFERASE C"/>
    <property type="match status" value="1"/>
</dbReference>
<dbReference type="InterPro" id="IPR007848">
    <property type="entry name" value="Small_mtfrase_dom"/>
</dbReference>
<accession>A0A401ZCX2</accession>
<keyword evidence="4 6" id="KW-0808">Transferase</keyword>
<organism evidence="6 7">
    <name type="scientific">Dictyobacter aurantiacus</name>
    <dbReference type="NCBI Taxonomy" id="1936993"/>
    <lineage>
        <taxon>Bacteria</taxon>
        <taxon>Bacillati</taxon>
        <taxon>Chloroflexota</taxon>
        <taxon>Ktedonobacteria</taxon>
        <taxon>Ktedonobacterales</taxon>
        <taxon>Dictyobacteraceae</taxon>
        <taxon>Dictyobacter</taxon>
    </lineage>
</organism>
<dbReference type="PROSITE" id="PS00092">
    <property type="entry name" value="N6_MTASE"/>
    <property type="match status" value="1"/>
</dbReference>
<evidence type="ECO:0000256" key="4">
    <source>
        <dbReference type="ARBA" id="ARBA00022679"/>
    </source>
</evidence>
<keyword evidence="2" id="KW-0698">rRNA processing</keyword>
<evidence type="ECO:0000256" key="3">
    <source>
        <dbReference type="ARBA" id="ARBA00022603"/>
    </source>
</evidence>
<keyword evidence="7" id="KW-1185">Reference proteome</keyword>
<keyword evidence="1" id="KW-0963">Cytoplasm</keyword>
<dbReference type="CDD" id="cd02440">
    <property type="entry name" value="AdoMet_MTases"/>
    <property type="match status" value="1"/>
</dbReference>
<dbReference type="SUPFAM" id="SSF53335">
    <property type="entry name" value="S-adenosyl-L-methionine-dependent methyltransferases"/>
    <property type="match status" value="1"/>
</dbReference>
<dbReference type="Proteomes" id="UP000287224">
    <property type="component" value="Unassembled WGS sequence"/>
</dbReference>
<evidence type="ECO:0000256" key="2">
    <source>
        <dbReference type="ARBA" id="ARBA00022552"/>
    </source>
</evidence>
<dbReference type="GO" id="GO:0006364">
    <property type="term" value="P:rRNA processing"/>
    <property type="evidence" value="ECO:0007669"/>
    <property type="project" value="UniProtKB-KW"/>
</dbReference>
<dbReference type="GO" id="GO:0008757">
    <property type="term" value="F:S-adenosylmethionine-dependent methyltransferase activity"/>
    <property type="evidence" value="ECO:0007669"/>
    <property type="project" value="InterPro"/>
</dbReference>
<dbReference type="Pfam" id="PF05175">
    <property type="entry name" value="MTS"/>
    <property type="match status" value="1"/>
</dbReference>
<feature type="domain" description="Methyltransferase small" evidence="5">
    <location>
        <begin position="171"/>
        <end position="331"/>
    </location>
</feature>
<keyword evidence="3 6" id="KW-0489">Methyltransferase</keyword>
<dbReference type="InterPro" id="IPR002052">
    <property type="entry name" value="DNA_methylase_N6_adenine_CS"/>
</dbReference>
<sequence>MVMLQSRLLSDFVQFNTTDQVLMLNSAADPFVIQARPRLTTGCLCLAEDNIATLGALKVHASGSSVRAVPFHDYILHHSPETMDVAAMNLLYQPGNVWMFYGLSVAAFALKVGGKLYVAGAKDRGILTMAKRMRELFGNVETLTISKGQRVLCAIKRQSFSVEQLPVTTLRIFADSKLDEGTQLLLSALEVRPEDHALDIGCGAGFIGLHIAHLTPQGQVTMVDASLAAVAASEQAVSQAGLTNVRVLPSDGAQAVLDQRFDLVATNPPFHQGGVQTLEIAERFIRQSARILVPNGRFYLVANRFLKYEPTLQACFQQVREVAGNNRYKVLYATGPRPQ</sequence>